<sequence>MPDIKTRLSRAVIVLILGGAGSTAILSQFLDEKEGNRLNAYRDAGGVWTICRGITHIDGQPVKKGMKLTATQCEQFNQIEARKAITWVKRNVHTPLTEPQVAGIASFCPYNIGPAKCFSSTFYRKLNSGDKKGACAEIKLWIYDGGRDCRQTNGKYGGCYGQIDRRDQESELVCWELNK</sequence>
<evidence type="ECO:0000256" key="1">
    <source>
        <dbReference type="ARBA" id="ARBA00000632"/>
    </source>
</evidence>
<dbReference type="Pfam" id="PF00959">
    <property type="entry name" value="Phage_lysozyme"/>
    <property type="match status" value="1"/>
</dbReference>
<evidence type="ECO:0000256" key="6">
    <source>
        <dbReference type="RuleBase" id="RU003788"/>
    </source>
</evidence>
<evidence type="ECO:0000256" key="4">
    <source>
        <dbReference type="ARBA" id="ARBA00022801"/>
    </source>
</evidence>
<reference evidence="8 9" key="1">
    <citation type="submission" date="2014-03" db="EMBL/GenBank/DDBJ databases">
        <title>Draft Genome of Photorhabdus temperata Meg1.</title>
        <authorList>
            <person name="Hurst S.G.IV."/>
            <person name="Morris K."/>
            <person name="Thomas K."/>
            <person name="Tisa L.S."/>
        </authorList>
    </citation>
    <scope>NUCLEOTIDE SEQUENCE [LARGE SCALE GENOMIC DNA]</scope>
    <source>
        <strain evidence="8 9">Meg1</strain>
    </source>
</reference>
<dbReference type="HAMAP" id="MF_04136">
    <property type="entry name" value="SAR_ENDOLYSIN"/>
    <property type="match status" value="1"/>
</dbReference>
<dbReference type="EMBL" id="JGVH01000090">
    <property type="protein sequence ID" value="KER01344.1"/>
    <property type="molecule type" value="Genomic_DNA"/>
</dbReference>
<dbReference type="GO" id="GO:0042742">
    <property type="term" value="P:defense response to bacterium"/>
    <property type="evidence" value="ECO:0007669"/>
    <property type="project" value="UniProtKB-KW"/>
</dbReference>
<keyword evidence="2 6" id="KW-0929">Antimicrobial</keyword>
<protein>
    <recommendedName>
        <fullName evidence="6">Lysozyme</fullName>
        <ecNumber evidence="6">3.2.1.17</ecNumber>
    </recommendedName>
</protein>
<dbReference type="GO" id="GO:0016998">
    <property type="term" value="P:cell wall macromolecule catabolic process"/>
    <property type="evidence" value="ECO:0007669"/>
    <property type="project" value="InterPro"/>
</dbReference>
<dbReference type="AlphaFoldDB" id="A0A081RRP1"/>
<dbReference type="HAMAP" id="MF_04110">
    <property type="entry name" value="ENDOLYSIN_T4"/>
    <property type="match status" value="1"/>
</dbReference>
<evidence type="ECO:0000256" key="3">
    <source>
        <dbReference type="ARBA" id="ARBA00022638"/>
    </source>
</evidence>
<comment type="caution">
    <text evidence="8">The sequence shown here is derived from an EMBL/GenBank/DDBJ whole genome shotgun (WGS) entry which is preliminary data.</text>
</comment>
<dbReference type="InterPro" id="IPR023346">
    <property type="entry name" value="Lysozyme-like_dom_sf"/>
</dbReference>
<name>A0A081RRP1_PHOTE</name>
<organism evidence="8 9">
    <name type="scientific">Photorhabdus temperata subsp. temperata Meg1</name>
    <dbReference type="NCBI Taxonomy" id="1393735"/>
    <lineage>
        <taxon>Bacteria</taxon>
        <taxon>Pseudomonadati</taxon>
        <taxon>Pseudomonadota</taxon>
        <taxon>Gammaproteobacteria</taxon>
        <taxon>Enterobacterales</taxon>
        <taxon>Morganellaceae</taxon>
        <taxon>Photorhabdus</taxon>
    </lineage>
</organism>
<comment type="catalytic activity">
    <reaction evidence="1 6">
        <text>Hydrolysis of (1-&gt;4)-beta-linkages between N-acetylmuramic acid and N-acetyl-D-glucosamine residues in a peptidoglycan and between N-acetyl-D-glucosamine residues in chitodextrins.</text>
        <dbReference type="EC" id="3.2.1.17"/>
    </reaction>
</comment>
<evidence type="ECO:0000256" key="2">
    <source>
        <dbReference type="ARBA" id="ARBA00022529"/>
    </source>
</evidence>
<keyword evidence="7" id="KW-1133">Transmembrane helix</keyword>
<evidence type="ECO:0000313" key="9">
    <source>
        <dbReference type="Proteomes" id="UP000028002"/>
    </source>
</evidence>
<dbReference type="RefSeq" id="WP_036841230.1">
    <property type="nucleotide sequence ID" value="NZ_CAWLUD010000090.1"/>
</dbReference>
<keyword evidence="3 6" id="KW-0081">Bacteriolytic enzyme</keyword>
<feature type="transmembrane region" description="Helical" evidence="7">
    <location>
        <begin position="12"/>
        <end position="30"/>
    </location>
</feature>
<dbReference type="PANTHER" id="PTHR38107">
    <property type="match status" value="1"/>
</dbReference>
<proteinExistence type="inferred from homology"/>
<dbReference type="InterPro" id="IPR051018">
    <property type="entry name" value="Bacteriophage_GH24"/>
</dbReference>
<keyword evidence="7" id="KW-0472">Membrane</keyword>
<dbReference type="EC" id="3.2.1.17" evidence="6"/>
<dbReference type="GO" id="GO:0003796">
    <property type="term" value="F:lysozyme activity"/>
    <property type="evidence" value="ECO:0007669"/>
    <property type="project" value="UniProtKB-EC"/>
</dbReference>
<comment type="similarity">
    <text evidence="6">Belongs to the glycosyl hydrolase 24 family.</text>
</comment>
<dbReference type="InterPro" id="IPR002196">
    <property type="entry name" value="Glyco_hydro_24"/>
</dbReference>
<dbReference type="InterPro" id="IPR023347">
    <property type="entry name" value="Lysozyme_dom_sf"/>
</dbReference>
<keyword evidence="5 6" id="KW-0326">Glycosidase</keyword>
<keyword evidence="7" id="KW-0812">Transmembrane</keyword>
<dbReference type="Proteomes" id="UP000028002">
    <property type="component" value="Unassembled WGS sequence"/>
</dbReference>
<gene>
    <name evidence="8" type="ORF">MEG1DRAFT_04046</name>
</gene>
<evidence type="ECO:0000256" key="5">
    <source>
        <dbReference type="ARBA" id="ARBA00023295"/>
    </source>
</evidence>
<evidence type="ECO:0000313" key="8">
    <source>
        <dbReference type="EMBL" id="KER01344.1"/>
    </source>
</evidence>
<dbReference type="PATRIC" id="fig|1393735.3.peg.4142"/>
<dbReference type="PANTHER" id="PTHR38107:SF3">
    <property type="entry name" value="LYSOZYME RRRD-RELATED"/>
    <property type="match status" value="1"/>
</dbReference>
<dbReference type="CDD" id="cd16900">
    <property type="entry name" value="endolysin_R21-like"/>
    <property type="match status" value="1"/>
</dbReference>
<keyword evidence="4 6" id="KW-0378">Hydrolase</keyword>
<evidence type="ECO:0000256" key="7">
    <source>
        <dbReference type="SAM" id="Phobius"/>
    </source>
</evidence>
<dbReference type="SUPFAM" id="SSF53955">
    <property type="entry name" value="Lysozyme-like"/>
    <property type="match status" value="1"/>
</dbReference>
<dbReference type="InterPro" id="IPR034690">
    <property type="entry name" value="Endolysin_T4_type"/>
</dbReference>
<dbReference type="GO" id="GO:0009253">
    <property type="term" value="P:peptidoglycan catabolic process"/>
    <property type="evidence" value="ECO:0007669"/>
    <property type="project" value="InterPro"/>
</dbReference>
<accession>A0A081RRP1</accession>
<dbReference type="InterPro" id="IPR043688">
    <property type="entry name" value="SAR_endolysin-like"/>
</dbReference>
<dbReference type="GO" id="GO:0031640">
    <property type="term" value="P:killing of cells of another organism"/>
    <property type="evidence" value="ECO:0007669"/>
    <property type="project" value="UniProtKB-KW"/>
</dbReference>
<dbReference type="Gene3D" id="1.10.530.40">
    <property type="match status" value="1"/>
</dbReference>